<dbReference type="EC" id="2.3.2.31" evidence="2"/>
<evidence type="ECO:0000256" key="9">
    <source>
        <dbReference type="PROSITE-ProRule" id="PRU00175"/>
    </source>
</evidence>
<dbReference type="InterPro" id="IPR044066">
    <property type="entry name" value="TRIAD_supradom"/>
</dbReference>
<dbReference type="Gene3D" id="1.20.120.1750">
    <property type="match status" value="1"/>
</dbReference>
<feature type="domain" description="RING-type" evidence="10">
    <location>
        <begin position="109"/>
        <end position="155"/>
    </location>
</feature>
<accession>A0A9Q0DXR8</accession>
<dbReference type="AlphaFoldDB" id="A0A9Q0DXR8"/>
<comment type="catalytic activity">
    <reaction evidence="1">
        <text>[E2 ubiquitin-conjugating enzyme]-S-ubiquitinyl-L-cysteine + [acceptor protein]-L-lysine = [E2 ubiquitin-conjugating enzyme]-L-cysteine + [acceptor protein]-N(6)-ubiquitinyl-L-lysine.</text>
        <dbReference type="EC" id="2.3.2.31"/>
    </reaction>
</comment>
<evidence type="ECO:0000256" key="3">
    <source>
        <dbReference type="ARBA" id="ARBA00022679"/>
    </source>
</evidence>
<evidence type="ECO:0000256" key="6">
    <source>
        <dbReference type="ARBA" id="ARBA00022771"/>
    </source>
</evidence>
<dbReference type="InterPro" id="IPR013083">
    <property type="entry name" value="Znf_RING/FYVE/PHD"/>
</dbReference>
<dbReference type="GO" id="GO:0008270">
    <property type="term" value="F:zinc ion binding"/>
    <property type="evidence" value="ECO:0007669"/>
    <property type="project" value="UniProtKB-KW"/>
</dbReference>
<dbReference type="SUPFAM" id="SSF57850">
    <property type="entry name" value="RING/U-box"/>
    <property type="match status" value="2"/>
</dbReference>
<dbReference type="EMBL" id="JANIIK010000109">
    <property type="protein sequence ID" value="KAJ3597589.1"/>
    <property type="molecule type" value="Genomic_DNA"/>
</dbReference>
<organism evidence="12 13">
    <name type="scientific">Muraenolepis orangiensis</name>
    <name type="common">Patagonian moray cod</name>
    <dbReference type="NCBI Taxonomy" id="630683"/>
    <lineage>
        <taxon>Eukaryota</taxon>
        <taxon>Metazoa</taxon>
        <taxon>Chordata</taxon>
        <taxon>Craniata</taxon>
        <taxon>Vertebrata</taxon>
        <taxon>Euteleostomi</taxon>
        <taxon>Actinopterygii</taxon>
        <taxon>Neopterygii</taxon>
        <taxon>Teleostei</taxon>
        <taxon>Neoteleostei</taxon>
        <taxon>Acanthomorphata</taxon>
        <taxon>Zeiogadaria</taxon>
        <taxon>Gadariae</taxon>
        <taxon>Gadiformes</taxon>
        <taxon>Muraenolepidoidei</taxon>
        <taxon>Muraenolepididae</taxon>
        <taxon>Muraenolepis</taxon>
    </lineage>
</organism>
<dbReference type="PROSITE" id="PS50089">
    <property type="entry name" value="ZF_RING_2"/>
    <property type="match status" value="1"/>
</dbReference>
<reference evidence="12" key="1">
    <citation type="submission" date="2022-07" db="EMBL/GenBank/DDBJ databases">
        <title>Chromosome-level genome of Muraenolepis orangiensis.</title>
        <authorList>
            <person name="Kim J."/>
        </authorList>
    </citation>
    <scope>NUCLEOTIDE SEQUENCE</scope>
    <source>
        <strain evidence="12">KU_S4_2022</strain>
        <tissue evidence="12">Muscle</tissue>
    </source>
</reference>
<keyword evidence="8" id="KW-0862">Zinc</keyword>
<dbReference type="Gene3D" id="3.30.40.10">
    <property type="entry name" value="Zinc/RING finger domain, C3HC4 (zinc finger)"/>
    <property type="match status" value="1"/>
</dbReference>
<dbReference type="Pfam" id="PF01485">
    <property type="entry name" value="IBR"/>
    <property type="match status" value="1"/>
</dbReference>
<dbReference type="InterPro" id="IPR002867">
    <property type="entry name" value="IBR_dom"/>
</dbReference>
<feature type="domain" description="RING-type" evidence="11">
    <location>
        <begin position="105"/>
        <end position="358"/>
    </location>
</feature>
<dbReference type="OrthoDB" id="69641at2759"/>
<dbReference type="GO" id="GO:0061630">
    <property type="term" value="F:ubiquitin protein ligase activity"/>
    <property type="evidence" value="ECO:0007669"/>
    <property type="project" value="UniProtKB-EC"/>
</dbReference>
<dbReference type="GO" id="GO:0016567">
    <property type="term" value="P:protein ubiquitination"/>
    <property type="evidence" value="ECO:0007669"/>
    <property type="project" value="InterPro"/>
</dbReference>
<keyword evidence="7" id="KW-0833">Ubl conjugation pathway</keyword>
<dbReference type="InterPro" id="IPR001841">
    <property type="entry name" value="Znf_RING"/>
</dbReference>
<gene>
    <name evidence="12" type="ORF">NHX12_001112</name>
</gene>
<keyword evidence="3" id="KW-0808">Transferase</keyword>
<evidence type="ECO:0000256" key="4">
    <source>
        <dbReference type="ARBA" id="ARBA00022723"/>
    </source>
</evidence>
<keyword evidence="6 9" id="KW-0863">Zinc-finger</keyword>
<comment type="caution">
    <text evidence="12">The sequence shown here is derived from an EMBL/GenBank/DDBJ whole genome shotgun (WGS) entry which is preliminary data.</text>
</comment>
<dbReference type="InterPro" id="IPR031127">
    <property type="entry name" value="E3_UB_ligase_RBR"/>
</dbReference>
<dbReference type="Proteomes" id="UP001148018">
    <property type="component" value="Unassembled WGS sequence"/>
</dbReference>
<evidence type="ECO:0000256" key="7">
    <source>
        <dbReference type="ARBA" id="ARBA00022786"/>
    </source>
</evidence>
<dbReference type="Pfam" id="PF19422">
    <property type="entry name" value="Ariadne"/>
    <property type="match status" value="1"/>
</dbReference>
<name>A0A9Q0DXR8_9TELE</name>
<keyword evidence="5" id="KW-0677">Repeat</keyword>
<dbReference type="Pfam" id="PF22191">
    <property type="entry name" value="IBR_1"/>
    <property type="match status" value="1"/>
</dbReference>
<evidence type="ECO:0000313" key="12">
    <source>
        <dbReference type="EMBL" id="KAJ3597589.1"/>
    </source>
</evidence>
<evidence type="ECO:0000259" key="10">
    <source>
        <dbReference type="PROSITE" id="PS50089"/>
    </source>
</evidence>
<dbReference type="FunFam" id="3.30.40.10:FF:000129">
    <property type="entry name" value="RBR-type E3 ubiquitin transferase"/>
    <property type="match status" value="1"/>
</dbReference>
<dbReference type="InterPro" id="IPR047564">
    <property type="entry name" value="Rcat_RBR_ANKIB1"/>
</dbReference>
<evidence type="ECO:0000256" key="5">
    <source>
        <dbReference type="ARBA" id="ARBA00022737"/>
    </source>
</evidence>
<evidence type="ECO:0000256" key="2">
    <source>
        <dbReference type="ARBA" id="ARBA00012251"/>
    </source>
</evidence>
<dbReference type="SMART" id="SM00647">
    <property type="entry name" value="IBR"/>
    <property type="match status" value="1"/>
</dbReference>
<dbReference type="PROSITE" id="PS51873">
    <property type="entry name" value="TRIAD"/>
    <property type="match status" value="1"/>
</dbReference>
<dbReference type="InterPro" id="IPR045840">
    <property type="entry name" value="Ariadne"/>
</dbReference>
<dbReference type="PANTHER" id="PTHR11685">
    <property type="entry name" value="RBR FAMILY RING FINGER AND IBR DOMAIN-CONTAINING"/>
    <property type="match status" value="1"/>
</dbReference>
<evidence type="ECO:0000313" key="13">
    <source>
        <dbReference type="Proteomes" id="UP001148018"/>
    </source>
</evidence>
<sequence length="536" mass="61064">LYEGLRPQELRRLKDMLIVETADMLQAPLFTAEALLRAHDWDREKLLEAWMSNAENCCQRSGVQMPNPPPSGSNAWDTLPSPRTPRLPCCSLTSPDHICLTATDKDSLCGICLSSMSLFEEPVDMSCGHEFCRACWEGFLNLKIQEGDAHNIFCPAFDCFQLVPVEVIESVVSREMDRRYLQFDIKAFVENNPAIRWCPRAACERAVRLNFQCPGGPASDPLSLVLLRAPAVDCGKGHLFCCVTTSAFRHTPRLALSDVIRLFSLPSSAASMWLQKVTEMRPQELAGVSEAYEDAANCLWILTNSKPCANCRSPIQKNEGCNHMQCAKCKYDFCWICLEEWKKHSSSTGGYYRCTRYEVIHQVEEQSKDITVEAENTHKSFQELDRFMHYYTRFKNHEHGYQLEQRLLKTAKDKMEQLSRALREGGPPDTTFIEDAVLELLKTRRILKCSYPYGFYLQPKSTKKEIYELMQDKFLPSGHVPAFRTSSCLQDTFLPSGQVHAFRTRSCLQDKFLPSGHGLSFSREHFTTAPLVQPAF</sequence>
<evidence type="ECO:0000256" key="8">
    <source>
        <dbReference type="ARBA" id="ARBA00022833"/>
    </source>
</evidence>
<keyword evidence="13" id="KW-1185">Reference proteome</keyword>
<feature type="non-terminal residue" evidence="12">
    <location>
        <position position="536"/>
    </location>
</feature>
<keyword evidence="4" id="KW-0479">Metal-binding</keyword>
<dbReference type="CDD" id="cd20361">
    <property type="entry name" value="Rcat_RBR_ANKIB1"/>
    <property type="match status" value="1"/>
</dbReference>
<protein>
    <recommendedName>
        <fullName evidence="2">RBR-type E3 ubiquitin transferase</fullName>
        <ecNumber evidence="2">2.3.2.31</ecNumber>
    </recommendedName>
</protein>
<evidence type="ECO:0000256" key="1">
    <source>
        <dbReference type="ARBA" id="ARBA00001798"/>
    </source>
</evidence>
<proteinExistence type="predicted"/>
<evidence type="ECO:0000259" key="11">
    <source>
        <dbReference type="PROSITE" id="PS51873"/>
    </source>
</evidence>